<proteinExistence type="inferred from homology"/>
<dbReference type="KEGG" id="tpf:TPHA_0O01790"/>
<keyword evidence="3 8" id="KW-0812">Transmembrane</keyword>
<dbReference type="GO" id="GO:0005789">
    <property type="term" value="C:endoplasmic reticulum membrane"/>
    <property type="evidence" value="ECO:0007669"/>
    <property type="project" value="UniProtKB-SubCell"/>
</dbReference>
<evidence type="ECO:0000256" key="2">
    <source>
        <dbReference type="ARBA" id="ARBA00007685"/>
    </source>
</evidence>
<dbReference type="AlphaFoldDB" id="G8C1W8"/>
<sequence length="42" mass="4887">MITDEQLNRLVLIFGAIMMFLIIVYHTISSSTDQEPEETKEE</sequence>
<dbReference type="Proteomes" id="UP000005666">
    <property type="component" value="Chromosome 15"/>
</dbReference>
<keyword evidence="10" id="KW-1185">Reference proteome</keyword>
<comment type="subcellular location">
    <subcellularLocation>
        <location evidence="1">Endoplasmic reticulum membrane</location>
        <topology evidence="1">Single-pass type III membrane protein</topology>
    </subcellularLocation>
</comment>
<evidence type="ECO:0000256" key="8">
    <source>
        <dbReference type="SAM" id="Phobius"/>
    </source>
</evidence>
<dbReference type="Pfam" id="PF10215">
    <property type="entry name" value="Ost4"/>
    <property type="match status" value="1"/>
</dbReference>
<evidence type="ECO:0000313" key="9">
    <source>
        <dbReference type="EMBL" id="CCE66146.1"/>
    </source>
</evidence>
<name>G8C1W8_TETPH</name>
<keyword evidence="5" id="KW-0735">Signal-anchor</keyword>
<keyword evidence="7 8" id="KW-0472">Membrane</keyword>
<dbReference type="RefSeq" id="XP_003688580.1">
    <property type="nucleotide sequence ID" value="XM_003688532.1"/>
</dbReference>
<gene>
    <name evidence="9" type="primary">TPHA0O01790</name>
    <name evidence="9" type="ordered locus">TPHA_0O01790</name>
</gene>
<dbReference type="InterPro" id="IPR036330">
    <property type="entry name" value="Ost4p_sf"/>
</dbReference>
<dbReference type="OrthoDB" id="2124077at2759"/>
<dbReference type="InterPro" id="IPR018943">
    <property type="entry name" value="Oligosaccaryltransferase"/>
</dbReference>
<organism evidence="9 10">
    <name type="scientific">Tetrapisispora phaffii (strain ATCC 24235 / CBS 4417 / NBRC 1672 / NRRL Y-8282 / UCD 70-5)</name>
    <name type="common">Yeast</name>
    <name type="synonym">Fabospora phaffii</name>
    <dbReference type="NCBI Taxonomy" id="1071381"/>
    <lineage>
        <taxon>Eukaryota</taxon>
        <taxon>Fungi</taxon>
        <taxon>Dikarya</taxon>
        <taxon>Ascomycota</taxon>
        <taxon>Saccharomycotina</taxon>
        <taxon>Saccharomycetes</taxon>
        <taxon>Saccharomycetales</taxon>
        <taxon>Saccharomycetaceae</taxon>
        <taxon>Tetrapisispora</taxon>
    </lineage>
</organism>
<dbReference type="STRING" id="1071381.G8C1W8"/>
<accession>G8C1W8</accession>
<dbReference type="SUPFAM" id="SSF103464">
    <property type="entry name" value="Oligosaccharyltransferase subunit ost4p"/>
    <property type="match status" value="1"/>
</dbReference>
<reference evidence="9 10" key="1">
    <citation type="journal article" date="2011" name="Proc. Natl. Acad. Sci. U.S.A.">
        <title>Evolutionary erosion of yeast sex chromosomes by mating-type switching accidents.</title>
        <authorList>
            <person name="Gordon J.L."/>
            <person name="Armisen D."/>
            <person name="Proux-Wera E."/>
            <person name="Oheigeartaigh S.S."/>
            <person name="Byrne K.P."/>
            <person name="Wolfe K.H."/>
        </authorList>
    </citation>
    <scope>NUCLEOTIDE SEQUENCE [LARGE SCALE GENOMIC DNA]</scope>
    <source>
        <strain evidence="10">ATCC 24235 / CBS 4417 / NBRC 1672 / NRRL Y-8282 / UCD 70-5</strain>
    </source>
</reference>
<protein>
    <submittedName>
        <fullName evidence="9">Uncharacterized protein</fullName>
    </submittedName>
</protein>
<evidence type="ECO:0000256" key="1">
    <source>
        <dbReference type="ARBA" id="ARBA00004643"/>
    </source>
</evidence>
<dbReference type="GeneID" id="11530659"/>
<keyword evidence="6 8" id="KW-1133">Transmembrane helix</keyword>
<keyword evidence="4" id="KW-0256">Endoplasmic reticulum</keyword>
<feature type="transmembrane region" description="Helical" evidence="8">
    <location>
        <begin position="7"/>
        <end position="28"/>
    </location>
</feature>
<evidence type="ECO:0000256" key="7">
    <source>
        <dbReference type="ARBA" id="ARBA00023136"/>
    </source>
</evidence>
<dbReference type="EMBL" id="HE612870">
    <property type="protein sequence ID" value="CCE66146.1"/>
    <property type="molecule type" value="Genomic_DNA"/>
</dbReference>
<evidence type="ECO:0000256" key="6">
    <source>
        <dbReference type="ARBA" id="ARBA00022989"/>
    </source>
</evidence>
<dbReference type="HOGENOM" id="CLU_160806_3_1_1"/>
<comment type="similarity">
    <text evidence="2">Belongs to the OST4 family.</text>
</comment>
<evidence type="ECO:0000256" key="5">
    <source>
        <dbReference type="ARBA" id="ARBA00022968"/>
    </source>
</evidence>
<evidence type="ECO:0000256" key="3">
    <source>
        <dbReference type="ARBA" id="ARBA00022692"/>
    </source>
</evidence>
<evidence type="ECO:0000256" key="4">
    <source>
        <dbReference type="ARBA" id="ARBA00022824"/>
    </source>
</evidence>
<evidence type="ECO:0000313" key="10">
    <source>
        <dbReference type="Proteomes" id="UP000005666"/>
    </source>
</evidence>